<dbReference type="Proteomes" id="UP000050761">
    <property type="component" value="Unassembled WGS sequence"/>
</dbReference>
<evidence type="ECO:0000256" key="1">
    <source>
        <dbReference type="SAM" id="MobiDB-lite"/>
    </source>
</evidence>
<protein>
    <submittedName>
        <fullName evidence="4">Reverse transcriptase domain-containing protein</fullName>
    </submittedName>
</protein>
<feature type="compositionally biased region" description="Basic residues" evidence="1">
    <location>
        <begin position="319"/>
        <end position="335"/>
    </location>
</feature>
<accession>A0A3P8AVG3</accession>
<keyword evidence="3" id="KW-1185">Reference proteome</keyword>
<organism evidence="2">
    <name type="scientific">Heligmosomoides polygyrus</name>
    <name type="common">Parasitic roundworm</name>
    <dbReference type="NCBI Taxonomy" id="6339"/>
    <lineage>
        <taxon>Eukaryota</taxon>
        <taxon>Metazoa</taxon>
        <taxon>Ecdysozoa</taxon>
        <taxon>Nematoda</taxon>
        <taxon>Chromadorea</taxon>
        <taxon>Rhabditida</taxon>
        <taxon>Rhabditina</taxon>
        <taxon>Rhabditomorpha</taxon>
        <taxon>Strongyloidea</taxon>
        <taxon>Heligmosomidae</taxon>
        <taxon>Heligmosomoides</taxon>
    </lineage>
</organism>
<feature type="compositionally biased region" description="Basic and acidic residues" evidence="1">
    <location>
        <begin position="289"/>
        <end position="300"/>
    </location>
</feature>
<dbReference type="AlphaFoldDB" id="A0A3P8AVG3"/>
<feature type="compositionally biased region" description="Low complexity" evidence="1">
    <location>
        <begin position="391"/>
        <end position="404"/>
    </location>
</feature>
<dbReference type="OrthoDB" id="5877933at2759"/>
<reference evidence="2 3" key="1">
    <citation type="submission" date="2018-11" db="EMBL/GenBank/DDBJ databases">
        <authorList>
            <consortium name="Pathogen Informatics"/>
        </authorList>
    </citation>
    <scope>NUCLEOTIDE SEQUENCE [LARGE SCALE GENOMIC DNA]</scope>
</reference>
<dbReference type="WBParaSite" id="HPBE_0001482701-mRNA-1">
    <property type="protein sequence ID" value="HPBE_0001482701-mRNA-1"/>
    <property type="gene ID" value="HPBE_0001482701"/>
</dbReference>
<evidence type="ECO:0000313" key="4">
    <source>
        <dbReference type="WBParaSite" id="HPBE_0001482701-mRNA-1"/>
    </source>
</evidence>
<feature type="region of interest" description="Disordered" evidence="1">
    <location>
        <begin position="266"/>
        <end position="343"/>
    </location>
</feature>
<gene>
    <name evidence="2" type="ORF">HPBE_LOCUS14828</name>
</gene>
<dbReference type="EMBL" id="UZAH01028554">
    <property type="protein sequence ID" value="VDP00918.1"/>
    <property type="molecule type" value="Genomic_DNA"/>
</dbReference>
<sequence>MGDDIRIVPFTDEEKARLNEKTRGLSMTAGFLRAILKRRVLLLTAVLRQKHTNSFRSSLVRRMYVMAAIGFLKNMVNNVEVLSVTLPEKIIEYHSLPEDSNGIYPVAQPSSHAFPSPSVGKCEEPDVIVDSTTGLSGTVSRDFNEEAVQVEQNEDPQTRLPIKVEVDEEKSEFDAGVTERRPERIDQYSPVVYSGHLETALRRDYGGLVEVVSPGEQQLGRHERPQYGRLLLTTSTSAASLRHIMESALESLTSYVRTGKVASPSIGRTVESAGAPPRKRPNAGDDPQEEVRSEEVEGVGRKRKRKRGRKSSDGDSDHHRRHHKAKRRRKIRRARTISIVSTTADDGRSPLKLLIRREDLAKPSKGFSVKQELPSPSTAGKSPSERAAEASLRGTRGLSSSRNRGGNDKDDDIEVVFEDIRKASTERPHLESKPTLEETSLSNRMCHMLSTPPVDTSDPLWFQRLQKEIYRYKRSLDNRIQELTAMKYGFEDMTCARRRERSRVLSHCSPHQLQAVMIGQRQMNQPYAATTMPFHMFDNSASESAFQPFIISSVFLFFNSLRQKVCAALTFRLEAKVPAASRTRVLAVVTPFAVSIELQRLQEAPEMNGVLALCPVLFMLLPTVLPACEAADVLCYRSKLNSTSANYGRDDSLIPAHKQAVSEIRHAQEWSAFLPASLDIPQNPVVTALAQRVSAKCITWPAHLIFDNLAHETTSLIFDRRRRSELQRPSLTCLYDKFGKVKSSVDYLLEFDEDLGIAYRILQRAGLESVLKMCTEEPTDPSGWREIMKQSIDPDSVL</sequence>
<evidence type="ECO:0000313" key="3">
    <source>
        <dbReference type="Proteomes" id="UP000050761"/>
    </source>
</evidence>
<proteinExistence type="predicted"/>
<feature type="region of interest" description="Disordered" evidence="1">
    <location>
        <begin position="364"/>
        <end position="412"/>
    </location>
</feature>
<reference evidence="4" key="2">
    <citation type="submission" date="2019-09" db="UniProtKB">
        <authorList>
            <consortium name="WormBaseParasite"/>
        </authorList>
    </citation>
    <scope>IDENTIFICATION</scope>
</reference>
<evidence type="ECO:0000313" key="2">
    <source>
        <dbReference type="EMBL" id="VDP00918.1"/>
    </source>
</evidence>
<name>A0A3P8AVG3_HELPZ</name>